<accession>A0ABS8S736</accession>
<feature type="non-terminal residue" evidence="1">
    <location>
        <position position="83"/>
    </location>
</feature>
<proteinExistence type="predicted"/>
<gene>
    <name evidence="1" type="ORF">HAX54_021905</name>
</gene>
<evidence type="ECO:0000313" key="2">
    <source>
        <dbReference type="Proteomes" id="UP000823775"/>
    </source>
</evidence>
<evidence type="ECO:0000313" key="1">
    <source>
        <dbReference type="EMBL" id="MCD7453714.1"/>
    </source>
</evidence>
<comment type="caution">
    <text evidence="1">The sequence shown here is derived from an EMBL/GenBank/DDBJ whole genome shotgun (WGS) entry which is preliminary data.</text>
</comment>
<keyword evidence="2" id="KW-1185">Reference proteome</keyword>
<protein>
    <submittedName>
        <fullName evidence="1">Uncharacterized protein</fullName>
    </submittedName>
</protein>
<dbReference type="Proteomes" id="UP000823775">
    <property type="component" value="Unassembled WGS sequence"/>
</dbReference>
<reference evidence="1 2" key="1">
    <citation type="journal article" date="2021" name="BMC Genomics">
        <title>Datura genome reveals duplications of psychoactive alkaloid biosynthetic genes and high mutation rate following tissue culture.</title>
        <authorList>
            <person name="Rajewski A."/>
            <person name="Carter-House D."/>
            <person name="Stajich J."/>
            <person name="Litt A."/>
        </authorList>
    </citation>
    <scope>NUCLEOTIDE SEQUENCE [LARGE SCALE GENOMIC DNA]</scope>
    <source>
        <strain evidence="1">AR-01</strain>
    </source>
</reference>
<sequence>MISSSCNSFSINRFQVGIFPSSLALFSKEWARLITLHFVNSLSWMLFDDSVYWTRITEITNPSSNEILGGREGDLAPCLQEAA</sequence>
<dbReference type="EMBL" id="JACEIK010000263">
    <property type="protein sequence ID" value="MCD7453714.1"/>
    <property type="molecule type" value="Genomic_DNA"/>
</dbReference>
<organism evidence="1 2">
    <name type="scientific">Datura stramonium</name>
    <name type="common">Jimsonweed</name>
    <name type="synonym">Common thornapple</name>
    <dbReference type="NCBI Taxonomy" id="4076"/>
    <lineage>
        <taxon>Eukaryota</taxon>
        <taxon>Viridiplantae</taxon>
        <taxon>Streptophyta</taxon>
        <taxon>Embryophyta</taxon>
        <taxon>Tracheophyta</taxon>
        <taxon>Spermatophyta</taxon>
        <taxon>Magnoliopsida</taxon>
        <taxon>eudicotyledons</taxon>
        <taxon>Gunneridae</taxon>
        <taxon>Pentapetalae</taxon>
        <taxon>asterids</taxon>
        <taxon>lamiids</taxon>
        <taxon>Solanales</taxon>
        <taxon>Solanaceae</taxon>
        <taxon>Solanoideae</taxon>
        <taxon>Datureae</taxon>
        <taxon>Datura</taxon>
    </lineage>
</organism>
<name>A0ABS8S736_DATST</name>